<keyword evidence="3" id="KW-1185">Reference proteome</keyword>
<accession>A0A2D0J733</accession>
<evidence type="ECO:0000313" key="2">
    <source>
        <dbReference type="EMBL" id="PHM38970.1"/>
    </source>
</evidence>
<dbReference type="InterPro" id="IPR025668">
    <property type="entry name" value="Tnp_DDE_dom"/>
</dbReference>
<gene>
    <name evidence="2" type="ORF">Xmir_04434</name>
</gene>
<evidence type="ECO:0000313" key="3">
    <source>
        <dbReference type="Proteomes" id="UP000221980"/>
    </source>
</evidence>
<proteinExistence type="predicted"/>
<dbReference type="EMBL" id="NITZ01000105">
    <property type="protein sequence ID" value="PHM38970.1"/>
    <property type="molecule type" value="Genomic_DNA"/>
</dbReference>
<dbReference type="Proteomes" id="UP000221980">
    <property type="component" value="Unassembled WGS sequence"/>
</dbReference>
<protein>
    <submittedName>
        <fullName evidence="2">Transposase</fullName>
    </submittedName>
</protein>
<comment type="caution">
    <text evidence="2">The sequence shown here is derived from an EMBL/GenBank/DDBJ whole genome shotgun (WGS) entry which is preliminary data.</text>
</comment>
<name>A0A2D0J733_9GAMM</name>
<reference evidence="2 3" key="1">
    <citation type="journal article" date="2017" name="Nat. Microbiol.">
        <title>Natural product diversity associated with the nematode symbionts Photorhabdus and Xenorhabdus.</title>
        <authorList>
            <person name="Tobias N.J."/>
            <person name="Wolff H."/>
            <person name="Djahanschiri B."/>
            <person name="Grundmann F."/>
            <person name="Kronenwerth M."/>
            <person name="Shi Y.M."/>
            <person name="Simonyi S."/>
            <person name="Grun P."/>
            <person name="Shapiro-Ilan D."/>
            <person name="Pidot S.J."/>
            <person name="Stinear T.P."/>
            <person name="Ebersberger I."/>
            <person name="Bode H.B."/>
        </authorList>
    </citation>
    <scope>NUCLEOTIDE SEQUENCE [LARGE SCALE GENOMIC DNA]</scope>
    <source>
        <strain evidence="2 3">DSM 17902</strain>
    </source>
</reference>
<feature type="domain" description="Transposase DDE" evidence="1">
    <location>
        <begin position="104"/>
        <end position="143"/>
    </location>
</feature>
<evidence type="ECO:0000259" key="1">
    <source>
        <dbReference type="Pfam" id="PF13612"/>
    </source>
</evidence>
<dbReference type="AlphaFoldDB" id="A0A2D0J733"/>
<organism evidence="2 3">
    <name type="scientific">Xenorhabdus miraniensis</name>
    <dbReference type="NCBI Taxonomy" id="351674"/>
    <lineage>
        <taxon>Bacteria</taxon>
        <taxon>Pseudomonadati</taxon>
        <taxon>Pseudomonadota</taxon>
        <taxon>Gammaproteobacteria</taxon>
        <taxon>Enterobacterales</taxon>
        <taxon>Morganellaceae</taxon>
        <taxon>Xenorhabdus</taxon>
    </lineage>
</organism>
<sequence>MDPPVIREQQAPTFRHYKAGNRRGSTPHFSIPAQCQRLSEWDAFIIFLILFHMSHYRDFKTFYNEHVKQYPTADFPGLVSYTRMLTLKKRALIPLCAFLSSRKATTQGIAFIDSTKIAVCHNLRIPRHRVFEGMAQRGKTSTG</sequence>
<dbReference type="Pfam" id="PF13612">
    <property type="entry name" value="DDE_Tnp_1_3"/>
    <property type="match status" value="1"/>
</dbReference>